<dbReference type="Proteomes" id="UP000737018">
    <property type="component" value="Unassembled WGS sequence"/>
</dbReference>
<dbReference type="AlphaFoldDB" id="A0A8J4QDH6"/>
<organism evidence="1 2">
    <name type="scientific">Castanea mollissima</name>
    <name type="common">Chinese chestnut</name>
    <dbReference type="NCBI Taxonomy" id="60419"/>
    <lineage>
        <taxon>Eukaryota</taxon>
        <taxon>Viridiplantae</taxon>
        <taxon>Streptophyta</taxon>
        <taxon>Embryophyta</taxon>
        <taxon>Tracheophyta</taxon>
        <taxon>Spermatophyta</taxon>
        <taxon>Magnoliopsida</taxon>
        <taxon>eudicotyledons</taxon>
        <taxon>Gunneridae</taxon>
        <taxon>Pentapetalae</taxon>
        <taxon>rosids</taxon>
        <taxon>fabids</taxon>
        <taxon>Fagales</taxon>
        <taxon>Fagaceae</taxon>
        <taxon>Castanea</taxon>
    </lineage>
</organism>
<dbReference type="EMBL" id="JRKL02007463">
    <property type="protein sequence ID" value="KAF3947717.1"/>
    <property type="molecule type" value="Genomic_DNA"/>
</dbReference>
<gene>
    <name evidence="1" type="ORF">CMV_026183</name>
</gene>
<sequence>MAVAAATARAMAVAAARAREVARGGGDVRESSACEKTTRKLISQPDSSCTFQNASRIEWFIQKCCTCCSRIL</sequence>
<proteinExistence type="predicted"/>
<evidence type="ECO:0000313" key="1">
    <source>
        <dbReference type="EMBL" id="KAF3947717.1"/>
    </source>
</evidence>
<comment type="caution">
    <text evidence="1">The sequence shown here is derived from an EMBL/GenBank/DDBJ whole genome shotgun (WGS) entry which is preliminary data.</text>
</comment>
<accession>A0A8J4QDH6</accession>
<reference evidence="1" key="1">
    <citation type="submission" date="2020-03" db="EMBL/GenBank/DDBJ databases">
        <title>Castanea mollissima Vanexum genome sequencing.</title>
        <authorList>
            <person name="Staton M."/>
        </authorList>
    </citation>
    <scope>NUCLEOTIDE SEQUENCE</scope>
    <source>
        <tissue evidence="1">Leaf</tissue>
    </source>
</reference>
<evidence type="ECO:0000313" key="2">
    <source>
        <dbReference type="Proteomes" id="UP000737018"/>
    </source>
</evidence>
<keyword evidence="2" id="KW-1185">Reference proteome</keyword>
<name>A0A8J4QDH6_9ROSI</name>
<protein>
    <submittedName>
        <fullName evidence="1">Uncharacterized protein</fullName>
    </submittedName>
</protein>